<accession>A0A2R4A3A1</accession>
<reference evidence="1" key="1">
    <citation type="submission" date="2017-09" db="EMBL/GenBank/DDBJ databases">
        <title>Comparative analysis of the mitochondrial genomes of 6 newly sequenced diatoms reveals group II introns in the barcoding region of cox1.</title>
        <authorList>
            <person name="Keepers K.G."/>
            <person name="Pogoda C.S."/>
            <person name="Kane N.C."/>
            <person name="Hamsher S.E."/>
            <person name="Stepanek J.G."/>
            <person name="Kociolek J.P."/>
        </authorList>
    </citation>
    <scope>NUCLEOTIDE SEQUENCE</scope>
</reference>
<proteinExistence type="predicted"/>
<organism evidence="1">
    <name type="scientific">Halamphora coffeiformis</name>
    <dbReference type="NCBI Taxonomy" id="1487565"/>
    <lineage>
        <taxon>Eukaryota</taxon>
        <taxon>Sar</taxon>
        <taxon>Stramenopiles</taxon>
        <taxon>Ochrophyta</taxon>
        <taxon>Bacillariophyta</taxon>
        <taxon>Bacillariophyceae</taxon>
        <taxon>Bacillariophycidae</taxon>
        <taxon>Naviculales</taxon>
        <taxon>Amphipleuraceae</taxon>
        <taxon>Halamphora</taxon>
    </lineage>
</organism>
<gene>
    <name evidence="1" type="primary">rps2</name>
</gene>
<dbReference type="Gene3D" id="3.40.50.10490">
    <property type="entry name" value="Glucose-6-phosphate isomerase like protein, domain 1"/>
    <property type="match status" value="1"/>
</dbReference>
<geneLocation type="mitochondrion" evidence="1"/>
<dbReference type="GO" id="GO:0005840">
    <property type="term" value="C:ribosome"/>
    <property type="evidence" value="ECO:0007669"/>
    <property type="project" value="UniProtKB-KW"/>
</dbReference>
<keyword evidence="1" id="KW-0689">Ribosomal protein</keyword>
<protein>
    <submittedName>
        <fullName evidence="1">Ribosomal protein S2</fullName>
    </submittedName>
</protein>
<dbReference type="EMBL" id="MF997420">
    <property type="protein sequence ID" value="AVR57517.1"/>
    <property type="molecule type" value="Genomic_DNA"/>
</dbReference>
<dbReference type="RefSeq" id="YP_009485453.1">
    <property type="nucleotide sequence ID" value="NC_037727.1"/>
</dbReference>
<dbReference type="GeneID" id="36937307"/>
<name>A0A2R4A3A1_9STRA</name>
<dbReference type="AlphaFoldDB" id="A0A2R4A3A1"/>
<keyword evidence="1" id="KW-0496">Mitochondrion</keyword>
<dbReference type="SUPFAM" id="SSF52313">
    <property type="entry name" value="Ribosomal protein S2"/>
    <property type="match status" value="1"/>
</dbReference>
<dbReference type="InterPro" id="IPR023591">
    <property type="entry name" value="Ribosomal_uS2_flav_dom_sf"/>
</dbReference>
<sequence length="233" mass="27595">MKIAKITKYRTKLLKFKLLKTKVYQNQINLNYGLLKDSETRLKKILHIIYRFHIANKKILFIGMPFFFNAHLKDFLKGKKHSFLPEGIWVDGVITNSKASFKHLLRRNVIHNDNISKFLFKLKNKIDLIVILNEESNIKAIKESALKRIPIIALNSNYHSTVTDLLTYKAAGNYVFTQKEIRNNLFFLLLKSLLKKAEVFRKPQYQLIKKRDLLKRGKKKYNYLNFKRNVVPK</sequence>
<evidence type="ECO:0000313" key="1">
    <source>
        <dbReference type="EMBL" id="AVR57517.1"/>
    </source>
</evidence>
<keyword evidence="1" id="KW-0687">Ribonucleoprotein</keyword>